<feature type="region of interest" description="Disordered" evidence="3">
    <location>
        <begin position="386"/>
        <end position="426"/>
    </location>
</feature>
<proteinExistence type="inferred from homology"/>
<reference evidence="5" key="1">
    <citation type="journal article" date="2021" name="Open Biol.">
        <title>Shared evolutionary footprints suggest mitochondrial oxidative damage underlies multiple complex I losses in fungi.</title>
        <authorList>
            <person name="Schikora-Tamarit M.A."/>
            <person name="Marcet-Houben M."/>
            <person name="Nosek J."/>
            <person name="Gabaldon T."/>
        </authorList>
    </citation>
    <scope>NUCLEOTIDE SEQUENCE</scope>
    <source>
        <strain evidence="5">CBS2887</strain>
    </source>
</reference>
<dbReference type="InterPro" id="IPR019273">
    <property type="entry name" value="Lunapark_Znf"/>
</dbReference>
<keyword evidence="1" id="KW-0812">Transmembrane</keyword>
<evidence type="ECO:0000256" key="3">
    <source>
        <dbReference type="SAM" id="MobiDB-lite"/>
    </source>
</evidence>
<evidence type="ECO:0000256" key="1">
    <source>
        <dbReference type="RuleBase" id="RU367073"/>
    </source>
</evidence>
<dbReference type="Proteomes" id="UP000774326">
    <property type="component" value="Unassembled WGS sequence"/>
</dbReference>
<dbReference type="GO" id="GO:0008270">
    <property type="term" value="F:zinc ion binding"/>
    <property type="evidence" value="ECO:0007669"/>
    <property type="project" value="UniProtKB-KW"/>
</dbReference>
<dbReference type="InterPro" id="IPR040115">
    <property type="entry name" value="Lnp"/>
</dbReference>
<organism evidence="5 6">
    <name type="scientific">Wickerhamomyces pijperi</name>
    <name type="common">Yeast</name>
    <name type="synonym">Pichia pijperi</name>
    <dbReference type="NCBI Taxonomy" id="599730"/>
    <lineage>
        <taxon>Eukaryota</taxon>
        <taxon>Fungi</taxon>
        <taxon>Dikarya</taxon>
        <taxon>Ascomycota</taxon>
        <taxon>Saccharomycotina</taxon>
        <taxon>Saccharomycetes</taxon>
        <taxon>Phaffomycetales</taxon>
        <taxon>Wickerhamomycetaceae</taxon>
        <taxon>Wickerhamomyces</taxon>
    </lineage>
</organism>
<keyword evidence="6" id="KW-1185">Reference proteome</keyword>
<dbReference type="PANTHER" id="PTHR22166">
    <property type="entry name" value="ENDOPLASMIC RETICULUM JUNCTION FORMATION PROTEIN LUNAPARK"/>
    <property type="match status" value="1"/>
</dbReference>
<comment type="subcellular location">
    <subcellularLocation>
        <location evidence="1">Endoplasmic reticulum membrane</location>
        <topology evidence="1">Multi-pass membrane protein</topology>
    </subcellularLocation>
</comment>
<dbReference type="PANTHER" id="PTHR22166:SF12">
    <property type="entry name" value="ENDOPLASMIC RETICULUM JUNCTION FORMATION PROTEIN LUNAPARK"/>
    <property type="match status" value="1"/>
</dbReference>
<keyword evidence="1" id="KW-0862">Zinc</keyword>
<evidence type="ECO:0000259" key="4">
    <source>
        <dbReference type="Pfam" id="PF10058"/>
    </source>
</evidence>
<comment type="domain">
    <text evidence="1">The C4-type zinc finger motif is necessary both for its ER three-way tubular junction localization and formation.</text>
</comment>
<name>A0A9P8TB88_WICPI</name>
<dbReference type="GO" id="GO:0071788">
    <property type="term" value="P:endoplasmic reticulum tubular network maintenance"/>
    <property type="evidence" value="ECO:0007669"/>
    <property type="project" value="UniProtKB-UniRule"/>
</dbReference>
<reference evidence="5" key="2">
    <citation type="submission" date="2021-01" db="EMBL/GenBank/DDBJ databases">
        <authorList>
            <person name="Schikora-Tamarit M.A."/>
        </authorList>
    </citation>
    <scope>NUCLEOTIDE SEQUENCE</scope>
    <source>
        <strain evidence="5">CBS2887</strain>
    </source>
</reference>
<dbReference type="OrthoDB" id="1725934at2759"/>
<keyword evidence="1" id="KW-1133">Transmembrane helix</keyword>
<accession>A0A9P8TB88</accession>
<evidence type="ECO:0000313" key="6">
    <source>
        <dbReference type="Proteomes" id="UP000774326"/>
    </source>
</evidence>
<dbReference type="GO" id="GO:1903373">
    <property type="term" value="P:positive regulation of endoplasmic reticulum tubular network organization"/>
    <property type="evidence" value="ECO:0007669"/>
    <property type="project" value="UniProtKB-UniRule"/>
</dbReference>
<feature type="transmembrane region" description="Helical" evidence="1">
    <location>
        <begin position="216"/>
        <end position="237"/>
    </location>
</feature>
<feature type="domain" description="Lunapark zinc ribbon" evidence="4">
    <location>
        <begin position="327"/>
        <end position="383"/>
    </location>
</feature>
<feature type="transmembrane region" description="Helical" evidence="1">
    <location>
        <begin position="186"/>
        <end position="204"/>
    </location>
</feature>
<comment type="caution">
    <text evidence="5">The sequence shown here is derived from an EMBL/GenBank/DDBJ whole genome shotgun (WGS) entry which is preliminary data.</text>
</comment>
<protein>
    <recommendedName>
        <fullName evidence="1">Endoplasmic reticulum junction formation protein lunapark</fullName>
    </recommendedName>
</protein>
<comment type="similarity">
    <text evidence="1">Belongs to the lunapark family.</text>
</comment>
<feature type="coiled-coil region" evidence="2">
    <location>
        <begin position="285"/>
        <end position="319"/>
    </location>
</feature>
<keyword evidence="1" id="KW-0863">Zinc-finger</keyword>
<keyword evidence="2" id="KW-0175">Coiled coil</keyword>
<comment type="function">
    <text evidence="1">Plays a role in determining ER morphology.</text>
</comment>
<sequence length="426" mass="48365">MNGGSLPEVASKPSPTVNFHRFTKPNVVVPRQREHGSSIGFHRVDGVETLSSHTKSDISRALTWSFLSRDAGEVSELMTFLRGLKPDLVVEEYGELFVLIGEVGSLDAVYRGRNEISIVVASLATANIKYKQQTNMSWLSTLLRSKSPSFDPSTFEKELTQLSKKITHYDKSIIQLTQSRHKFRSLVFLYGFGLYFSTLAYLVIMKDLTELHIAEYLMILLFPVLIVLTHTLGSRLYTYRITNKETRLETLKQEHSTKIEELKDLANFQTTKSLLERFNNGEDLSEKLNSEIESKKLELISLQSQSETLQSQLSSAQSQLNSNKKHWMGSIVDLVTDEKEFTPQNRYALICQNANCLNHNGLAPPGVMPQFVKYVCPRCGVFNGRDPDVSESASDSGCQKLEETEKEEEKEEKEEEEEEDEKENSE</sequence>
<evidence type="ECO:0000256" key="2">
    <source>
        <dbReference type="SAM" id="Coils"/>
    </source>
</evidence>
<keyword evidence="1" id="KW-0479">Metal-binding</keyword>
<dbReference type="Pfam" id="PF10058">
    <property type="entry name" value="Zn_ribbon_10"/>
    <property type="match status" value="1"/>
</dbReference>
<dbReference type="GO" id="GO:0098826">
    <property type="term" value="C:endoplasmic reticulum tubular network membrane"/>
    <property type="evidence" value="ECO:0007669"/>
    <property type="project" value="UniProtKB-UniRule"/>
</dbReference>
<evidence type="ECO:0000313" key="5">
    <source>
        <dbReference type="EMBL" id="KAH3673158.1"/>
    </source>
</evidence>
<gene>
    <name evidence="5" type="ORF">WICPIJ_009892</name>
</gene>
<feature type="compositionally biased region" description="Acidic residues" evidence="3">
    <location>
        <begin position="404"/>
        <end position="426"/>
    </location>
</feature>
<keyword evidence="1" id="KW-0472">Membrane</keyword>
<keyword evidence="1" id="KW-0256">Endoplasmic reticulum</keyword>
<dbReference type="AlphaFoldDB" id="A0A9P8TB88"/>
<dbReference type="EMBL" id="JAEUBG010005700">
    <property type="protein sequence ID" value="KAH3673158.1"/>
    <property type="molecule type" value="Genomic_DNA"/>
</dbReference>